<dbReference type="CDD" id="cd16991">
    <property type="entry name" value="ENTH_Ent1_Ent2"/>
    <property type="match status" value="1"/>
</dbReference>
<proteinExistence type="inferred from homology"/>
<dbReference type="GO" id="GO:0005886">
    <property type="term" value="C:plasma membrane"/>
    <property type="evidence" value="ECO:0007669"/>
    <property type="project" value="TreeGrafter"/>
</dbReference>
<protein>
    <submittedName>
        <fullName evidence="9">5560_t:CDS:1</fullName>
    </submittedName>
</protein>
<dbReference type="PANTHER" id="PTHR12276">
    <property type="entry name" value="EPSIN/ENT-RELATED"/>
    <property type="match status" value="1"/>
</dbReference>
<evidence type="ECO:0000256" key="4">
    <source>
        <dbReference type="ARBA" id="ARBA00022553"/>
    </source>
</evidence>
<dbReference type="PROSITE" id="PS50942">
    <property type="entry name" value="ENTH"/>
    <property type="match status" value="1"/>
</dbReference>
<dbReference type="GO" id="GO:0005768">
    <property type="term" value="C:endosome"/>
    <property type="evidence" value="ECO:0007669"/>
    <property type="project" value="TreeGrafter"/>
</dbReference>
<comment type="caution">
    <text evidence="9">The sequence shown here is derived from an EMBL/GenBank/DDBJ whole genome shotgun (WGS) entry which is preliminary data.</text>
</comment>
<feature type="domain" description="ENTH" evidence="8">
    <location>
        <begin position="2"/>
        <end position="134"/>
    </location>
</feature>
<dbReference type="Pfam" id="PF02809">
    <property type="entry name" value="UIM"/>
    <property type="match status" value="2"/>
</dbReference>
<accession>A0A9N9EVP1</accession>
<feature type="coiled-coil region" evidence="6">
    <location>
        <begin position="194"/>
        <end position="222"/>
    </location>
</feature>
<dbReference type="Proteomes" id="UP000789759">
    <property type="component" value="Unassembled WGS sequence"/>
</dbReference>
<feature type="compositionally biased region" description="Polar residues" evidence="7">
    <location>
        <begin position="516"/>
        <end position="535"/>
    </location>
</feature>
<evidence type="ECO:0000256" key="6">
    <source>
        <dbReference type="SAM" id="Coils"/>
    </source>
</evidence>
<keyword evidence="6" id="KW-0175">Coiled coil</keyword>
<evidence type="ECO:0000256" key="3">
    <source>
        <dbReference type="ARBA" id="ARBA00022490"/>
    </source>
</evidence>
<feature type="region of interest" description="Disordered" evidence="7">
    <location>
        <begin position="509"/>
        <end position="535"/>
    </location>
</feature>
<dbReference type="SMART" id="SM00726">
    <property type="entry name" value="UIM"/>
    <property type="match status" value="2"/>
</dbReference>
<keyword evidence="10" id="KW-1185">Reference proteome</keyword>
<evidence type="ECO:0000256" key="7">
    <source>
        <dbReference type="SAM" id="MobiDB-lite"/>
    </source>
</evidence>
<comment type="subcellular location">
    <subcellularLocation>
        <location evidence="1">Cytoplasm</location>
    </subcellularLocation>
</comment>
<dbReference type="EMBL" id="CAJVQA010010094">
    <property type="protein sequence ID" value="CAG8693019.1"/>
    <property type="molecule type" value="Genomic_DNA"/>
</dbReference>
<reference evidence="9" key="1">
    <citation type="submission" date="2021-06" db="EMBL/GenBank/DDBJ databases">
        <authorList>
            <person name="Kallberg Y."/>
            <person name="Tangrot J."/>
            <person name="Rosling A."/>
        </authorList>
    </citation>
    <scope>NUCLEOTIDE SEQUENCE</scope>
    <source>
        <strain evidence="9">FL966</strain>
    </source>
</reference>
<feature type="region of interest" description="Disordered" evidence="7">
    <location>
        <begin position="1"/>
        <end position="25"/>
    </location>
</feature>
<dbReference type="GO" id="GO:0006897">
    <property type="term" value="P:endocytosis"/>
    <property type="evidence" value="ECO:0007669"/>
    <property type="project" value="TreeGrafter"/>
</dbReference>
<feature type="compositionally biased region" description="Polar residues" evidence="7">
    <location>
        <begin position="381"/>
        <end position="412"/>
    </location>
</feature>
<feature type="region of interest" description="Disordered" evidence="7">
    <location>
        <begin position="381"/>
        <end position="418"/>
    </location>
</feature>
<evidence type="ECO:0000256" key="1">
    <source>
        <dbReference type="ARBA" id="ARBA00004496"/>
    </source>
</evidence>
<feature type="non-terminal residue" evidence="9">
    <location>
        <position position="535"/>
    </location>
</feature>
<keyword evidence="5" id="KW-0446">Lipid-binding</keyword>
<dbReference type="Gene3D" id="1.25.40.90">
    <property type="match status" value="1"/>
</dbReference>
<dbReference type="InterPro" id="IPR003903">
    <property type="entry name" value="UIM_dom"/>
</dbReference>
<dbReference type="FunFam" id="1.25.40.90:FF:000006">
    <property type="entry name" value="Clathrin interactor 1"/>
    <property type="match status" value="1"/>
</dbReference>
<evidence type="ECO:0000259" key="8">
    <source>
        <dbReference type="PROSITE" id="PS50942"/>
    </source>
</evidence>
<evidence type="ECO:0000256" key="5">
    <source>
        <dbReference type="ARBA" id="ARBA00023121"/>
    </source>
</evidence>
<dbReference type="PROSITE" id="PS50330">
    <property type="entry name" value="UIM"/>
    <property type="match status" value="2"/>
</dbReference>
<keyword evidence="3" id="KW-0963">Cytoplasm</keyword>
<keyword evidence="4" id="KW-0597">Phosphoprotein</keyword>
<comment type="similarity">
    <text evidence="2">Belongs to the epsin family.</text>
</comment>
<evidence type="ECO:0000313" key="10">
    <source>
        <dbReference type="Proteomes" id="UP000789759"/>
    </source>
</evidence>
<evidence type="ECO:0000313" key="9">
    <source>
        <dbReference type="EMBL" id="CAG8693019.1"/>
    </source>
</evidence>
<dbReference type="SUPFAM" id="SSF48464">
    <property type="entry name" value="ENTH/VHS domain"/>
    <property type="match status" value="1"/>
</dbReference>
<dbReference type="InterPro" id="IPR008942">
    <property type="entry name" value="ENTH_VHS"/>
</dbReference>
<dbReference type="InterPro" id="IPR013809">
    <property type="entry name" value="ENTH"/>
</dbReference>
<evidence type="ECO:0000256" key="2">
    <source>
        <dbReference type="ARBA" id="ARBA00010130"/>
    </source>
</evidence>
<organism evidence="9 10">
    <name type="scientific">Cetraspora pellucida</name>
    <dbReference type="NCBI Taxonomy" id="1433469"/>
    <lineage>
        <taxon>Eukaryota</taxon>
        <taxon>Fungi</taxon>
        <taxon>Fungi incertae sedis</taxon>
        <taxon>Mucoromycota</taxon>
        <taxon>Glomeromycotina</taxon>
        <taxon>Glomeromycetes</taxon>
        <taxon>Diversisporales</taxon>
        <taxon>Gigasporaceae</taxon>
        <taxon>Cetraspora</taxon>
    </lineage>
</organism>
<gene>
    <name evidence="9" type="ORF">CPELLU_LOCUS11405</name>
</gene>
<dbReference type="OrthoDB" id="2427313at2759"/>
<name>A0A9N9EVP1_9GLOM</name>
<dbReference type="GO" id="GO:0030276">
    <property type="term" value="F:clathrin binding"/>
    <property type="evidence" value="ECO:0007669"/>
    <property type="project" value="TreeGrafter"/>
</dbReference>
<sequence>KNYTKGYSDMQAKVRSATSNDPWGPSGTAMNEIAQATYDPHYHAEIMEMIDKRLNDHGKNWRHVFKALTLLDYCLHVGSKEVVAYAKENLYVVKTLREFQYIDDDGKDQGANVRQKAKDITNLLQDDERLSAERRKRANMRDRLTGHNELPGPVNKNLESGYYDHPGNLDDEDADIKKAIAESLKTATEDEKNSTKEEEDLKRALKLSKEEEEKRQTILEKQNENLLFDPGYSSNVNQLPQQQKDFFGNPVTPYMNSQFNQLNQFNGNPNSQQLDPFGLIDNKALINTNFGTTSYPTSNSITSFGSLSSNLSSPNLTTSTSLDVFNNSQQQPALKPNSTDQKHPELAAMIGNRGDGMDTFGNVGNLRVPIGSGFANSLADQPSNNIHSPRRSNSTGNISQANPFLNSGDTNNPGGGAFNTLPSSFNSPPAGIAKNDFLNTFSTNINQPAPLFSTLPYTTTSLPTSNSLIDIDTGSFSSQVSKNPFQTQQTMIPSDINQTKTLMDIQREQQLQQSQGSNLFEQPNQGTNVGYGNRW</sequence>
<dbReference type="AlphaFoldDB" id="A0A9N9EVP1"/>
<dbReference type="Pfam" id="PF01417">
    <property type="entry name" value="ENTH"/>
    <property type="match status" value="1"/>
</dbReference>
<dbReference type="SMART" id="SM00273">
    <property type="entry name" value="ENTH"/>
    <property type="match status" value="1"/>
</dbReference>
<dbReference type="GO" id="GO:0030125">
    <property type="term" value="C:clathrin vesicle coat"/>
    <property type="evidence" value="ECO:0007669"/>
    <property type="project" value="TreeGrafter"/>
</dbReference>
<dbReference type="PANTHER" id="PTHR12276:SF110">
    <property type="entry name" value="EPSIN-1-RELATED"/>
    <property type="match status" value="1"/>
</dbReference>
<dbReference type="GO" id="GO:0005543">
    <property type="term" value="F:phospholipid binding"/>
    <property type="evidence" value="ECO:0007669"/>
    <property type="project" value="TreeGrafter"/>
</dbReference>